<dbReference type="AlphaFoldDB" id="A0A9W8TKS0"/>
<dbReference type="GO" id="GO:0005829">
    <property type="term" value="C:cytosol"/>
    <property type="evidence" value="ECO:0007669"/>
    <property type="project" value="TreeGrafter"/>
</dbReference>
<evidence type="ECO:0000313" key="3">
    <source>
        <dbReference type="Proteomes" id="UP001148614"/>
    </source>
</evidence>
<proteinExistence type="inferred from homology"/>
<dbReference type="Pfam" id="PF01042">
    <property type="entry name" value="Ribonuc_L-PSP"/>
    <property type="match status" value="1"/>
</dbReference>
<dbReference type="CDD" id="cd00448">
    <property type="entry name" value="YjgF_YER057c_UK114_family"/>
    <property type="match status" value="1"/>
</dbReference>
<dbReference type="PANTHER" id="PTHR11803:SF22">
    <property type="entry name" value="ENDORIBONUCLEASE FAMILY PROTEIN BRT1, PUTATIVE (AFU_ORTHOLOGUE AFUA_5G03780)-RELATED"/>
    <property type="match status" value="1"/>
</dbReference>
<dbReference type="Proteomes" id="UP001148614">
    <property type="component" value="Unassembled WGS sequence"/>
</dbReference>
<dbReference type="PANTHER" id="PTHR11803">
    <property type="entry name" value="2-IMINOBUTANOATE/2-IMINOPROPANOATE DEAMINASE RIDA"/>
    <property type="match status" value="1"/>
</dbReference>
<dbReference type="InterPro" id="IPR006056">
    <property type="entry name" value="RidA"/>
</dbReference>
<comment type="similarity">
    <text evidence="1">Belongs to the RutC family.</text>
</comment>
<evidence type="ECO:0000256" key="1">
    <source>
        <dbReference type="ARBA" id="ARBA00010552"/>
    </source>
</evidence>
<keyword evidence="3" id="KW-1185">Reference proteome</keyword>
<gene>
    <name evidence="2" type="ORF">NPX13_g5716</name>
</gene>
<dbReference type="EMBL" id="JANPWZ010000932">
    <property type="protein sequence ID" value="KAJ3570478.1"/>
    <property type="molecule type" value="Genomic_DNA"/>
</dbReference>
<dbReference type="GO" id="GO:0005739">
    <property type="term" value="C:mitochondrion"/>
    <property type="evidence" value="ECO:0007669"/>
    <property type="project" value="UniProtKB-ARBA"/>
</dbReference>
<dbReference type="Gene3D" id="3.30.1330.40">
    <property type="entry name" value="RutC-like"/>
    <property type="match status" value="1"/>
</dbReference>
<dbReference type="GO" id="GO:0019239">
    <property type="term" value="F:deaminase activity"/>
    <property type="evidence" value="ECO:0007669"/>
    <property type="project" value="TreeGrafter"/>
</dbReference>
<comment type="caution">
    <text evidence="2">The sequence shown here is derived from an EMBL/GenBank/DDBJ whole genome shotgun (WGS) entry which is preliminary data.</text>
</comment>
<evidence type="ECO:0000313" key="2">
    <source>
        <dbReference type="EMBL" id="KAJ3570478.1"/>
    </source>
</evidence>
<dbReference type="SUPFAM" id="SSF55298">
    <property type="entry name" value="YjgF-like"/>
    <property type="match status" value="1"/>
</dbReference>
<dbReference type="InterPro" id="IPR006175">
    <property type="entry name" value="YjgF/YER057c/UK114"/>
</dbReference>
<sequence>MSKIAVFTELAPKPRPVYNQAIKANGFVFCSGQLPKDLSGKIVDGTVQDRAHQVIANLKAVLEAAGSGLEHVVEVNVFLSDMNDFSAVNEVYEVYEQYWGNVKPARTCVAVKTLPDNTDVEMKSTLPELKSRRVPLTSSGIYPTPIAKIARESRAKGIELKAECAEHLVLNSVSYKRYSDGSDITLLVRN</sequence>
<name>A0A9W8TKS0_9PEZI</name>
<dbReference type="InterPro" id="IPR035959">
    <property type="entry name" value="RutC-like_sf"/>
</dbReference>
<dbReference type="NCBIfam" id="TIGR00004">
    <property type="entry name" value="Rid family detoxifying hydrolase"/>
    <property type="match status" value="1"/>
</dbReference>
<organism evidence="2 3">
    <name type="scientific">Xylaria arbuscula</name>
    <dbReference type="NCBI Taxonomy" id="114810"/>
    <lineage>
        <taxon>Eukaryota</taxon>
        <taxon>Fungi</taxon>
        <taxon>Dikarya</taxon>
        <taxon>Ascomycota</taxon>
        <taxon>Pezizomycotina</taxon>
        <taxon>Sordariomycetes</taxon>
        <taxon>Xylariomycetidae</taxon>
        <taxon>Xylariales</taxon>
        <taxon>Xylariaceae</taxon>
        <taxon>Xylaria</taxon>
    </lineage>
</organism>
<dbReference type="VEuPathDB" id="FungiDB:F4678DRAFT_126120"/>
<reference evidence="2" key="1">
    <citation type="submission" date="2022-07" db="EMBL/GenBank/DDBJ databases">
        <title>Genome Sequence of Xylaria arbuscula.</title>
        <authorList>
            <person name="Buettner E."/>
        </authorList>
    </citation>
    <scope>NUCLEOTIDE SEQUENCE</scope>
    <source>
        <strain evidence="2">VT107</strain>
    </source>
</reference>
<protein>
    <submittedName>
        <fullName evidence="2">Uncharacterized protein</fullName>
    </submittedName>
</protein>
<accession>A0A9W8TKS0</accession>
<dbReference type="FunFam" id="3.30.1330.40:FF:000001">
    <property type="entry name" value="L-PSP family endoribonuclease"/>
    <property type="match status" value="1"/>
</dbReference>